<keyword evidence="2" id="KW-0229">DNA integration</keyword>
<dbReference type="EMBL" id="POSM01000043">
    <property type="protein sequence ID" value="PNH97300.1"/>
    <property type="molecule type" value="Genomic_DNA"/>
</dbReference>
<keyword evidence="3" id="KW-0238">DNA-binding</keyword>
<evidence type="ECO:0000256" key="4">
    <source>
        <dbReference type="ARBA" id="ARBA00023172"/>
    </source>
</evidence>
<name>A0ABX4W7T8_VIBDI</name>
<dbReference type="SMART" id="SM00857">
    <property type="entry name" value="Resolvase"/>
    <property type="match status" value="1"/>
</dbReference>
<dbReference type="InterPro" id="IPR050639">
    <property type="entry name" value="SSR_resolvase"/>
</dbReference>
<reference evidence="7 8" key="1">
    <citation type="submission" date="2018-01" db="EMBL/GenBank/DDBJ databases">
        <title>Draft genome sequences of six Vibrio diazotrophicus strains isolated from deep-sea sediments of the Baltic Sea.</title>
        <authorList>
            <person name="Castillo D."/>
            <person name="Vandieken V."/>
            <person name="Chiang O."/>
            <person name="Middelboe M."/>
        </authorList>
    </citation>
    <scope>NUCLEOTIDE SEQUENCE [LARGE SCALE GENOMIC DNA]</scope>
    <source>
        <strain evidence="7 8">65.10M</strain>
    </source>
</reference>
<evidence type="ECO:0000313" key="7">
    <source>
        <dbReference type="EMBL" id="PNH97300.1"/>
    </source>
</evidence>
<dbReference type="Proteomes" id="UP000236547">
    <property type="component" value="Unassembled WGS sequence"/>
</dbReference>
<dbReference type="InterPro" id="IPR036162">
    <property type="entry name" value="Resolvase-like_N_sf"/>
</dbReference>
<dbReference type="InterPro" id="IPR009057">
    <property type="entry name" value="Homeodomain-like_sf"/>
</dbReference>
<accession>A0ABX4W7T8</accession>
<dbReference type="SUPFAM" id="SSF53041">
    <property type="entry name" value="Resolvase-like"/>
    <property type="match status" value="1"/>
</dbReference>
<dbReference type="PANTHER" id="PTHR30461">
    <property type="entry name" value="DNA-INVERTASE FROM LAMBDOID PROPHAGE"/>
    <property type="match status" value="1"/>
</dbReference>
<dbReference type="SUPFAM" id="SSF46689">
    <property type="entry name" value="Homeodomain-like"/>
    <property type="match status" value="1"/>
</dbReference>
<evidence type="ECO:0000256" key="2">
    <source>
        <dbReference type="ARBA" id="ARBA00022908"/>
    </source>
</evidence>
<protein>
    <submittedName>
        <fullName evidence="7">Resolvase</fullName>
    </submittedName>
</protein>
<feature type="domain" description="Resolvase/invertase-type recombinase catalytic" evidence="6">
    <location>
        <begin position="8"/>
        <end position="142"/>
    </location>
</feature>
<sequence>MIDRGLLMIYGYVRVSTDSQQSDPQANEITKKYPTAKLFTDIASGKSLDRPQLTELLARVKAGDKIVIRELSRLGRSQGELMTLIEEYQKKGIEFEILNIGVDTSSVSGKMILGILASVAQMERELLLERQAIGIAQAKADGKYKGKQQSPKTLAKCKEALGYVDNGMSKEKAAKAAGVGIATLYRYIKEQ</sequence>
<evidence type="ECO:0000256" key="1">
    <source>
        <dbReference type="ARBA" id="ARBA00009913"/>
    </source>
</evidence>
<keyword evidence="8" id="KW-1185">Reference proteome</keyword>
<dbReference type="CDD" id="cd03768">
    <property type="entry name" value="SR_ResInv"/>
    <property type="match status" value="1"/>
</dbReference>
<dbReference type="PANTHER" id="PTHR30461:SF2">
    <property type="entry name" value="SERINE RECOMBINASE PINE-RELATED"/>
    <property type="match status" value="1"/>
</dbReference>
<evidence type="ECO:0000313" key="8">
    <source>
        <dbReference type="Proteomes" id="UP000236547"/>
    </source>
</evidence>
<evidence type="ECO:0000259" key="6">
    <source>
        <dbReference type="PROSITE" id="PS51736"/>
    </source>
</evidence>
<dbReference type="InterPro" id="IPR006119">
    <property type="entry name" value="Resolv_N"/>
</dbReference>
<comment type="similarity">
    <text evidence="1">Belongs to the site-specific recombinase resolvase family.</text>
</comment>
<dbReference type="PROSITE" id="PS00397">
    <property type="entry name" value="RECOMBINASES_1"/>
    <property type="match status" value="1"/>
</dbReference>
<keyword evidence="4" id="KW-0233">DNA recombination</keyword>
<dbReference type="Pfam" id="PF00239">
    <property type="entry name" value="Resolvase"/>
    <property type="match status" value="1"/>
</dbReference>
<evidence type="ECO:0000256" key="3">
    <source>
        <dbReference type="ARBA" id="ARBA00023125"/>
    </source>
</evidence>
<dbReference type="PROSITE" id="PS51736">
    <property type="entry name" value="RECOMBINASES_3"/>
    <property type="match status" value="1"/>
</dbReference>
<dbReference type="InterPro" id="IPR006118">
    <property type="entry name" value="Recombinase_CS"/>
</dbReference>
<organism evidence="7 8">
    <name type="scientific">Vibrio diazotrophicus</name>
    <dbReference type="NCBI Taxonomy" id="685"/>
    <lineage>
        <taxon>Bacteria</taxon>
        <taxon>Pseudomonadati</taxon>
        <taxon>Pseudomonadota</taxon>
        <taxon>Gammaproteobacteria</taxon>
        <taxon>Vibrionales</taxon>
        <taxon>Vibrionaceae</taxon>
        <taxon>Vibrio</taxon>
    </lineage>
</organism>
<comment type="caution">
    <text evidence="7">The sequence shown here is derived from an EMBL/GenBank/DDBJ whole genome shotgun (WGS) entry which is preliminary data.</text>
</comment>
<dbReference type="Gene3D" id="3.40.50.1390">
    <property type="entry name" value="Resolvase, N-terminal catalytic domain"/>
    <property type="match status" value="1"/>
</dbReference>
<feature type="active site" description="O-(5'-phospho-DNA)-serine intermediate" evidence="5">
    <location>
        <position position="16"/>
    </location>
</feature>
<evidence type="ECO:0000256" key="5">
    <source>
        <dbReference type="PROSITE-ProRule" id="PRU10137"/>
    </source>
</evidence>
<proteinExistence type="inferred from homology"/>
<gene>
    <name evidence="7" type="ORF">C1O25_20290</name>
</gene>
<dbReference type="Gene3D" id="1.10.10.60">
    <property type="entry name" value="Homeodomain-like"/>
    <property type="match status" value="1"/>
</dbReference>